<organism evidence="4 5">
    <name type="scientific">Henosepilachna vigintioctopunctata</name>
    <dbReference type="NCBI Taxonomy" id="420089"/>
    <lineage>
        <taxon>Eukaryota</taxon>
        <taxon>Metazoa</taxon>
        <taxon>Ecdysozoa</taxon>
        <taxon>Arthropoda</taxon>
        <taxon>Hexapoda</taxon>
        <taxon>Insecta</taxon>
        <taxon>Pterygota</taxon>
        <taxon>Neoptera</taxon>
        <taxon>Endopterygota</taxon>
        <taxon>Coleoptera</taxon>
        <taxon>Polyphaga</taxon>
        <taxon>Cucujiformia</taxon>
        <taxon>Coccinelloidea</taxon>
        <taxon>Coccinellidae</taxon>
        <taxon>Epilachninae</taxon>
        <taxon>Epilachnini</taxon>
        <taxon>Henosepilachna</taxon>
    </lineage>
</organism>
<evidence type="ECO:0000259" key="3">
    <source>
        <dbReference type="Pfam" id="PF18474"/>
    </source>
</evidence>
<feature type="domain" description="DUF5614" evidence="3">
    <location>
        <begin position="2"/>
        <end position="182"/>
    </location>
</feature>
<dbReference type="AlphaFoldDB" id="A0AAW1UYC2"/>
<feature type="domain" description="DUF1308" evidence="2">
    <location>
        <begin position="220"/>
        <end position="390"/>
    </location>
</feature>
<comment type="similarity">
    <text evidence="1">Belongs to the UPF0415 family.</text>
</comment>
<sequence>MELDKLVVEKIKFGEELINSINNFGDLEGLTKLQRKINQELKFLKKILKNKSFKKEHLQCSNLTHFSSLLEVLGRTNNNLYVNKVFMLGERKLTIDIVCDNGLKWIKVVARNPKSLSQISMGDTGYGVRSILDQAREFAECSKLYPCLFQTPTVSFVFVNGVGSNLAVKIESFGIQVQGERLEDPFLDVEDDIDENSYEEYKGVDCSTLSTDNASTLSKVNLDVSAMLAYCSSVTNGSAGKYKFDVPVLSQQAEWELLRPQKPILDDFFKGKKLYCCETAKRNFVNIVNTVGGPNERLRAEKLLTMVIVLPDDASSEDSESFDVQYSTDKVLNVGGKIRERSLTIFTFGDRIQAVTVTANEGFVRAARQQGINFVVFLHESRALTEQKELAKGKVV</sequence>
<dbReference type="EMBL" id="JARQZJ010000093">
    <property type="protein sequence ID" value="KAK9884579.1"/>
    <property type="molecule type" value="Genomic_DNA"/>
</dbReference>
<evidence type="ECO:0000256" key="1">
    <source>
        <dbReference type="ARBA" id="ARBA00006588"/>
    </source>
</evidence>
<name>A0AAW1UYC2_9CUCU</name>
<proteinExistence type="inferred from homology"/>
<dbReference type="Pfam" id="PF07000">
    <property type="entry name" value="DUF1308"/>
    <property type="match status" value="1"/>
</dbReference>
<evidence type="ECO:0000313" key="4">
    <source>
        <dbReference type="EMBL" id="KAK9884579.1"/>
    </source>
</evidence>
<dbReference type="PANTHER" id="PTHR13379:SF0">
    <property type="entry name" value="UPF0415 PROTEIN C7ORF25"/>
    <property type="match status" value="1"/>
</dbReference>
<evidence type="ECO:0000259" key="2">
    <source>
        <dbReference type="Pfam" id="PF07000"/>
    </source>
</evidence>
<dbReference type="Pfam" id="PF18474">
    <property type="entry name" value="DUF5614"/>
    <property type="match status" value="1"/>
</dbReference>
<reference evidence="4 5" key="1">
    <citation type="submission" date="2023-03" db="EMBL/GenBank/DDBJ databases">
        <title>Genome insight into feeding habits of ladybird beetles.</title>
        <authorList>
            <person name="Li H.-S."/>
            <person name="Huang Y.-H."/>
            <person name="Pang H."/>
        </authorList>
    </citation>
    <scope>NUCLEOTIDE SEQUENCE [LARGE SCALE GENOMIC DNA]</scope>
    <source>
        <strain evidence="4">SYSU_2023b</strain>
        <tissue evidence="4">Whole body</tissue>
    </source>
</reference>
<evidence type="ECO:0000313" key="5">
    <source>
        <dbReference type="Proteomes" id="UP001431783"/>
    </source>
</evidence>
<comment type="caution">
    <text evidence="4">The sequence shown here is derived from an EMBL/GenBank/DDBJ whole genome shotgun (WGS) entry which is preliminary data.</text>
</comment>
<gene>
    <name evidence="4" type="ORF">WA026_007422</name>
</gene>
<dbReference type="Proteomes" id="UP001431783">
    <property type="component" value="Unassembled WGS sequence"/>
</dbReference>
<dbReference type="InterPro" id="IPR010733">
    <property type="entry name" value="DUF1308"/>
</dbReference>
<dbReference type="PANTHER" id="PTHR13379">
    <property type="entry name" value="UNCHARACTERIZED DUF1308"/>
    <property type="match status" value="1"/>
</dbReference>
<evidence type="ECO:0008006" key="6">
    <source>
        <dbReference type="Google" id="ProtNLM"/>
    </source>
</evidence>
<keyword evidence="5" id="KW-1185">Reference proteome</keyword>
<protein>
    <recommendedName>
        <fullName evidence="6">DUF1308 domain-containing protein</fullName>
    </recommendedName>
</protein>
<accession>A0AAW1UYC2</accession>
<dbReference type="InterPro" id="IPR041076">
    <property type="entry name" value="DUF5614"/>
</dbReference>